<keyword evidence="2" id="KW-0167">Capsid protein</keyword>
<sequence length="170" mass="19540">DNNQMPNMMPIMDNNQMPNMMPIMDNNQPPNIMPIMDNNQPPHMMPYQMPYQQPMMPPNPYYQQQNPYYNMPYQQGAPFGPQYTSMPNPNMMPMDNNMPPLVQGEEDCGCGGENRLYSPQPGGPQYANPLYYQPTQSAYAPQPGTMYYQPDPPNVFGEPVSEEEDEEEEV</sequence>
<evidence type="ECO:0000256" key="1">
    <source>
        <dbReference type="SAM" id="MobiDB-lite"/>
    </source>
</evidence>
<organism evidence="2 3">
    <name type="scientific">Bacillus cereus</name>
    <dbReference type="NCBI Taxonomy" id="1396"/>
    <lineage>
        <taxon>Bacteria</taxon>
        <taxon>Bacillati</taxon>
        <taxon>Bacillota</taxon>
        <taxon>Bacilli</taxon>
        <taxon>Bacillales</taxon>
        <taxon>Bacillaceae</taxon>
        <taxon>Bacillus</taxon>
        <taxon>Bacillus cereus group</taxon>
    </lineage>
</organism>
<comment type="caution">
    <text evidence="2">The sequence shown here is derived from an EMBL/GenBank/DDBJ whole genome shotgun (WGS) entry which is preliminary data.</text>
</comment>
<dbReference type="Proteomes" id="UP000220635">
    <property type="component" value="Unassembled WGS sequence"/>
</dbReference>
<reference evidence="2 3" key="1">
    <citation type="submission" date="2017-09" db="EMBL/GenBank/DDBJ databases">
        <title>Large-scale bioinformatics analysis of Bacillus genomes uncovers conserved roles of natural products in bacterial physiology.</title>
        <authorList>
            <consortium name="Agbiome Team Llc"/>
            <person name="Bleich R.M."/>
            <person name="Grubbs K.J."/>
            <person name="Santa Maria K.C."/>
            <person name="Allen S.E."/>
            <person name="Farag S."/>
            <person name="Shank E.A."/>
            <person name="Bowers A."/>
        </authorList>
    </citation>
    <scope>NUCLEOTIDE SEQUENCE [LARGE SCALE GENOMIC DNA]</scope>
    <source>
        <strain evidence="2 3">AFS010695</strain>
    </source>
</reference>
<evidence type="ECO:0000313" key="2">
    <source>
        <dbReference type="EMBL" id="PEW02344.1"/>
    </source>
</evidence>
<dbReference type="EMBL" id="NTWE01000022">
    <property type="protein sequence ID" value="PEW02344.1"/>
    <property type="molecule type" value="Genomic_DNA"/>
</dbReference>
<gene>
    <name evidence="2" type="ORF">CN425_12835</name>
</gene>
<accession>A0A2A8PXH3</accession>
<feature type="compositionally biased region" description="Low complexity" evidence="1">
    <location>
        <begin position="86"/>
        <end position="100"/>
    </location>
</feature>
<keyword evidence="2" id="KW-0946">Virion</keyword>
<protein>
    <submittedName>
        <fullName evidence="2">Spore coat protein</fullName>
    </submittedName>
</protein>
<evidence type="ECO:0000313" key="3">
    <source>
        <dbReference type="Proteomes" id="UP000220635"/>
    </source>
</evidence>
<feature type="non-terminal residue" evidence="2">
    <location>
        <position position="1"/>
    </location>
</feature>
<feature type="compositionally biased region" description="Acidic residues" evidence="1">
    <location>
        <begin position="160"/>
        <end position="170"/>
    </location>
</feature>
<proteinExistence type="predicted"/>
<name>A0A2A8PXH3_BACCE</name>
<feature type="region of interest" description="Disordered" evidence="1">
    <location>
        <begin position="80"/>
        <end position="170"/>
    </location>
</feature>
<dbReference type="AlphaFoldDB" id="A0A2A8PXH3"/>